<evidence type="ECO:0000259" key="1">
    <source>
        <dbReference type="Pfam" id="PF01966"/>
    </source>
</evidence>
<dbReference type="EMBL" id="VUKA01000003">
    <property type="protein sequence ID" value="KAA2213588.1"/>
    <property type="molecule type" value="Genomic_DNA"/>
</dbReference>
<dbReference type="OrthoDB" id="9778453at2"/>
<dbReference type="SUPFAM" id="SSF109604">
    <property type="entry name" value="HD-domain/PDEase-like"/>
    <property type="match status" value="1"/>
</dbReference>
<reference evidence="2 3" key="1">
    <citation type="journal article" date="2015" name="Int. J. Syst. Evol. Microbiol.">
        <title>Roseomonas oryzae sp. nov., isolated from paddy rhizosphere soil.</title>
        <authorList>
            <person name="Ramaprasad E.V."/>
            <person name="Sasikala Ch."/>
            <person name="Ramana Ch.V."/>
        </authorList>
    </citation>
    <scope>NUCLEOTIDE SEQUENCE [LARGE SCALE GENOMIC DNA]</scope>
    <source>
        <strain evidence="2 3">KCTC 42542</strain>
    </source>
</reference>
<evidence type="ECO:0000313" key="2">
    <source>
        <dbReference type="EMBL" id="KAA2213588.1"/>
    </source>
</evidence>
<dbReference type="Gene3D" id="1.10.3210.10">
    <property type="entry name" value="Hypothetical protein af1432"/>
    <property type="match status" value="1"/>
</dbReference>
<sequence>MNFLDRRERRPITDALRARVLEDLPELSNVQNRELRRKTIEAWAHALSESSFERIRDIPGEANPGMFRLRHGDQATHLRGVARIALAIADDFLGTFPEAEIHRDIILAGGLMHDVGKAFEFDPANRARWAADGSQAGMPSLRHPVYGAHVCIAAGLPEEIVHIVMGHSFEGELVNRSLECLIVHKADHLWWSIAGACGLLEPETAKALEARKITPRAPRG</sequence>
<dbReference type="Pfam" id="PF01966">
    <property type="entry name" value="HD"/>
    <property type="match status" value="1"/>
</dbReference>
<dbReference type="InterPro" id="IPR006675">
    <property type="entry name" value="HDIG_dom"/>
</dbReference>
<dbReference type="InterPro" id="IPR003607">
    <property type="entry name" value="HD/PDEase_dom"/>
</dbReference>
<proteinExistence type="predicted"/>
<dbReference type="CDD" id="cd00077">
    <property type="entry name" value="HDc"/>
    <property type="match status" value="1"/>
</dbReference>
<dbReference type="InterPro" id="IPR006674">
    <property type="entry name" value="HD_domain"/>
</dbReference>
<dbReference type="RefSeq" id="WP_149812092.1">
    <property type="nucleotide sequence ID" value="NZ_VUKA01000003.1"/>
</dbReference>
<dbReference type="Proteomes" id="UP000322110">
    <property type="component" value="Unassembled WGS sequence"/>
</dbReference>
<gene>
    <name evidence="2" type="ORF">F0Q34_10190</name>
</gene>
<organism evidence="2 3">
    <name type="scientific">Teichococcus oryzae</name>
    <dbReference type="NCBI Taxonomy" id="1608942"/>
    <lineage>
        <taxon>Bacteria</taxon>
        <taxon>Pseudomonadati</taxon>
        <taxon>Pseudomonadota</taxon>
        <taxon>Alphaproteobacteria</taxon>
        <taxon>Acetobacterales</taxon>
        <taxon>Roseomonadaceae</taxon>
        <taxon>Roseomonas</taxon>
    </lineage>
</organism>
<keyword evidence="3" id="KW-1185">Reference proteome</keyword>
<dbReference type="NCBIfam" id="TIGR00277">
    <property type="entry name" value="HDIG"/>
    <property type="match status" value="1"/>
</dbReference>
<feature type="domain" description="HD" evidence="1">
    <location>
        <begin position="76"/>
        <end position="189"/>
    </location>
</feature>
<comment type="caution">
    <text evidence="2">The sequence shown here is derived from an EMBL/GenBank/DDBJ whole genome shotgun (WGS) entry which is preliminary data.</text>
</comment>
<name>A0A5B2TI22_9PROT</name>
<accession>A0A5B2TI22</accession>
<dbReference type="AlphaFoldDB" id="A0A5B2TI22"/>
<evidence type="ECO:0000313" key="3">
    <source>
        <dbReference type="Proteomes" id="UP000322110"/>
    </source>
</evidence>
<protein>
    <submittedName>
        <fullName evidence="2">HD domain-containing protein</fullName>
    </submittedName>
</protein>